<organism evidence="1 3">
    <name type="scientific">Comamonas testosteroni</name>
    <name type="common">Pseudomonas testosteroni</name>
    <dbReference type="NCBI Taxonomy" id="285"/>
    <lineage>
        <taxon>Bacteria</taxon>
        <taxon>Pseudomonadati</taxon>
        <taxon>Pseudomonadota</taxon>
        <taxon>Betaproteobacteria</taxon>
        <taxon>Burkholderiales</taxon>
        <taxon>Comamonadaceae</taxon>
        <taxon>Comamonas</taxon>
    </lineage>
</organism>
<evidence type="ECO:0000313" key="4">
    <source>
        <dbReference type="Proteomes" id="UP000037442"/>
    </source>
</evidence>
<dbReference type="Pfam" id="PF18977">
    <property type="entry name" value="DUF5713"/>
    <property type="match status" value="1"/>
</dbReference>
<dbReference type="RefSeq" id="WP_034373748.1">
    <property type="nucleotide sequence ID" value="NZ_AWOR01000068.1"/>
</dbReference>
<comment type="caution">
    <text evidence="1">The sequence shown here is derived from an EMBL/GenBank/DDBJ whole genome shotgun (WGS) entry which is preliminary data.</text>
</comment>
<protein>
    <submittedName>
        <fullName evidence="1">Uncharacterized protein</fullName>
    </submittedName>
</protein>
<proteinExistence type="predicted"/>
<evidence type="ECO:0000313" key="1">
    <source>
        <dbReference type="EMBL" id="KGH26722.1"/>
    </source>
</evidence>
<dbReference type="EMBL" id="AWOR01000068">
    <property type="protein sequence ID" value="KGH26722.1"/>
    <property type="molecule type" value="Genomic_DNA"/>
</dbReference>
<accession>A0A096HCY5</accession>
<dbReference type="PATRIC" id="fig|285.49.peg.1720"/>
<dbReference type="AlphaFoldDB" id="A0A096HCY5"/>
<dbReference type="Proteomes" id="UP000029553">
    <property type="component" value="Unassembled WGS sequence"/>
</dbReference>
<dbReference type="InterPro" id="IPR043767">
    <property type="entry name" value="DUF5713"/>
</dbReference>
<evidence type="ECO:0000313" key="3">
    <source>
        <dbReference type="Proteomes" id="UP000029553"/>
    </source>
</evidence>
<reference evidence="4" key="2">
    <citation type="submission" date="2014-06" db="EMBL/GenBank/DDBJ databases">
        <title>Draft genome sequence of C. testosteroni WDL7.</title>
        <authorList>
            <person name="Wu Y."/>
            <person name="Seshan H."/>
            <person name="Arumugam K."/>
        </authorList>
    </citation>
    <scope>NUCLEOTIDE SEQUENCE [LARGE SCALE GENOMIC DNA]</scope>
    <source>
        <strain evidence="4">WDL7</strain>
    </source>
</reference>
<evidence type="ECO:0000313" key="2">
    <source>
        <dbReference type="EMBL" id="KOC21686.1"/>
    </source>
</evidence>
<reference evidence="2" key="3">
    <citation type="submission" date="2014-06" db="EMBL/GenBank/DDBJ databases">
        <title>Three species of the Botryosphaeriales overlap on five unrelated trees in China, with a novel species.</title>
        <authorList>
            <person name="Tian C."/>
            <person name="Fan X."/>
        </authorList>
    </citation>
    <scope>NUCLEOTIDE SEQUENCE</scope>
    <source>
        <strain evidence="2">WDL7</strain>
    </source>
</reference>
<dbReference type="EMBL" id="JNVD01000018">
    <property type="protein sequence ID" value="KOC21686.1"/>
    <property type="molecule type" value="Genomic_DNA"/>
</dbReference>
<reference evidence="1 3" key="1">
    <citation type="submission" date="2013-09" db="EMBL/GenBank/DDBJ databases">
        <title>High correlation between genotypes and phenotypes of environmental bacteria Comamonas testosteroni strains.</title>
        <authorList>
            <person name="Liu L."/>
            <person name="Zhu W."/>
            <person name="Xia X."/>
            <person name="Xu B."/>
            <person name="Luo M."/>
            <person name="Wang G."/>
        </authorList>
    </citation>
    <scope>NUCLEOTIDE SEQUENCE [LARGE SCALE GENOMIC DNA]</scope>
    <source>
        <strain evidence="1 3">JL40</strain>
    </source>
</reference>
<dbReference type="Proteomes" id="UP000037442">
    <property type="component" value="Unassembled WGS sequence"/>
</dbReference>
<gene>
    <name evidence="2" type="ORF">GL58_08350</name>
    <name evidence="1" type="ORF">P353_21415</name>
</gene>
<name>A0A096HCY5_COMTE</name>
<sequence>MSLSNSKMAGYRFLAEMYDDAYYPGALVKKGADILVELCQQIEAKKPASLEQLYALTLVATERFNDLQQEFDEQGSEIETVARGCIGSDFLAIAHAYGFYDADREELITERDW</sequence>